<accession>A3MST1</accession>
<evidence type="ECO:0000313" key="3">
    <source>
        <dbReference type="Proteomes" id="UP000001431"/>
    </source>
</evidence>
<organism evidence="2 3">
    <name type="scientific">Pyrobaculum calidifontis (strain DSM 21063 / JCM 11548 / VA1)</name>
    <dbReference type="NCBI Taxonomy" id="410359"/>
    <lineage>
        <taxon>Archaea</taxon>
        <taxon>Thermoproteota</taxon>
        <taxon>Thermoprotei</taxon>
        <taxon>Thermoproteales</taxon>
        <taxon>Thermoproteaceae</taxon>
        <taxon>Pyrobaculum</taxon>
    </lineage>
</organism>
<feature type="domain" description="CRISPR-associated protein Cas6 C-terminal" evidence="1">
    <location>
        <begin position="120"/>
        <end position="244"/>
    </location>
</feature>
<dbReference type="Gene3D" id="3.30.70.1900">
    <property type="match status" value="1"/>
</dbReference>
<dbReference type="HOGENOM" id="CLU_1109530_0_0_2"/>
<evidence type="ECO:0000313" key="2">
    <source>
        <dbReference type="EMBL" id="ABO07698.1"/>
    </source>
</evidence>
<dbReference type="Pfam" id="PF10040">
    <property type="entry name" value="CRISPR_Cas6"/>
    <property type="match status" value="1"/>
</dbReference>
<keyword evidence="3" id="KW-1185">Reference proteome</keyword>
<evidence type="ECO:0000259" key="1">
    <source>
        <dbReference type="Pfam" id="PF10040"/>
    </source>
</evidence>
<dbReference type="EMBL" id="CP000561">
    <property type="protein sequence ID" value="ABO07698.1"/>
    <property type="molecule type" value="Genomic_DNA"/>
</dbReference>
<reference evidence="2" key="1">
    <citation type="submission" date="2007-02" db="EMBL/GenBank/DDBJ databases">
        <title>Complete sequence of Pyrobaculum calidifontis JCM 11548.</title>
        <authorList>
            <consortium name="US DOE Joint Genome Institute"/>
            <person name="Copeland A."/>
            <person name="Lucas S."/>
            <person name="Lapidus A."/>
            <person name="Barry K."/>
            <person name="Glavina del Rio T."/>
            <person name="Dalin E."/>
            <person name="Tice H."/>
            <person name="Pitluck S."/>
            <person name="Chain P."/>
            <person name="Malfatti S."/>
            <person name="Shin M."/>
            <person name="Vergez L."/>
            <person name="Schmutz J."/>
            <person name="Larimer F."/>
            <person name="Land M."/>
            <person name="Hauser L."/>
            <person name="Kyrpides N."/>
            <person name="Mikhailova N."/>
            <person name="Cozen A.E."/>
            <person name="Fitz-Gibbon S.T."/>
            <person name="House C.H."/>
            <person name="Saltikov C."/>
            <person name="Lowe T.M."/>
            <person name="Richardson P."/>
        </authorList>
    </citation>
    <scope>NUCLEOTIDE SEQUENCE [LARGE SCALE GENOMIC DNA]</scope>
    <source>
        <strain evidence="2">JCM 11548</strain>
    </source>
</reference>
<dbReference type="Proteomes" id="UP000001431">
    <property type="component" value="Chromosome"/>
</dbReference>
<protein>
    <recommendedName>
        <fullName evidence="1">CRISPR-associated protein Cas6 C-terminal domain-containing protein</fullName>
    </recommendedName>
</protein>
<gene>
    <name evidence="2" type="ordered locus">Pcal_0261</name>
</gene>
<dbReference type="GeneID" id="4909667"/>
<dbReference type="KEGG" id="pcl:Pcal_0261"/>
<name>A3MST1_PYRCJ</name>
<sequence>MIWILRVELRLLESVVFRRFSGLAARAILYWLVGGRHHDSPGPKPLSASPLLRGGKPLLRGSRVEAGEVVSARFAVLGEYVGEAVAKLSEVKVEGARAEAVKAEAWPLKVGGDPPPRFTLRFLTPVRFKRGRVFDVMPAPHNLALSAGLHAARALGPSSQEVLGFSATEGLVRRVAAWAYGYVAVAKASLRTAVVYADGASQVGAVGWATYEVKGKRRARHFWALVQYGAAVGFGDGKTYGLGYAELSSG</sequence>
<dbReference type="InterPro" id="IPR019267">
    <property type="entry name" value="CRISPR-assoc_Cas6_C"/>
</dbReference>
<dbReference type="AlphaFoldDB" id="A3MST1"/>
<dbReference type="STRING" id="410359.Pcal_0261"/>
<dbReference type="eggNOG" id="arCOG01439">
    <property type="taxonomic scope" value="Archaea"/>
</dbReference>
<dbReference type="RefSeq" id="WP_011848955.1">
    <property type="nucleotide sequence ID" value="NC_009073.1"/>
</dbReference>
<proteinExistence type="predicted"/>